<dbReference type="PANTHER" id="PTHR31503">
    <property type="entry name" value="VACUOLAR CALCIUM ION TRANSPORTER"/>
    <property type="match status" value="1"/>
</dbReference>
<dbReference type="GO" id="GO:0015369">
    <property type="term" value="F:calcium:proton antiporter activity"/>
    <property type="evidence" value="ECO:0007669"/>
    <property type="project" value="TreeGrafter"/>
</dbReference>
<evidence type="ECO:0000256" key="1">
    <source>
        <dbReference type="ARBA" id="ARBA00022449"/>
    </source>
</evidence>
<dbReference type="GO" id="GO:0009705">
    <property type="term" value="C:plant-type vacuole membrane"/>
    <property type="evidence" value="ECO:0007669"/>
    <property type="project" value="TreeGrafter"/>
</dbReference>
<keyword evidence="1" id="KW-0813">Transport</keyword>
<keyword evidence="3" id="KW-0472">Membrane</keyword>
<evidence type="ECO:0000256" key="3">
    <source>
        <dbReference type="SAM" id="Phobius"/>
    </source>
</evidence>
<accession>A0A0B2QZH7</accession>
<keyword evidence="2" id="KW-0406">Ion transport</keyword>
<dbReference type="GO" id="GO:0006874">
    <property type="term" value="P:intracellular calcium ion homeostasis"/>
    <property type="evidence" value="ECO:0007669"/>
    <property type="project" value="TreeGrafter"/>
</dbReference>
<keyword evidence="3" id="KW-0812">Transmembrane</keyword>
<organism evidence="4">
    <name type="scientific">Glycine soja</name>
    <name type="common">Wild soybean</name>
    <dbReference type="NCBI Taxonomy" id="3848"/>
    <lineage>
        <taxon>Eukaryota</taxon>
        <taxon>Viridiplantae</taxon>
        <taxon>Streptophyta</taxon>
        <taxon>Embryophyta</taxon>
        <taxon>Tracheophyta</taxon>
        <taxon>Spermatophyta</taxon>
        <taxon>Magnoliopsida</taxon>
        <taxon>eudicotyledons</taxon>
        <taxon>Gunneridae</taxon>
        <taxon>Pentapetalae</taxon>
        <taxon>rosids</taxon>
        <taxon>fabids</taxon>
        <taxon>Fabales</taxon>
        <taxon>Fabaceae</taxon>
        <taxon>Papilionoideae</taxon>
        <taxon>50 kb inversion clade</taxon>
        <taxon>NPAAA clade</taxon>
        <taxon>indigoferoid/millettioid clade</taxon>
        <taxon>Phaseoleae</taxon>
        <taxon>Glycine</taxon>
        <taxon>Glycine subgen. Soja</taxon>
    </lineage>
</organism>
<keyword evidence="1" id="KW-0050">Antiport</keyword>
<dbReference type="AlphaFoldDB" id="A0A0B2QZH7"/>
<gene>
    <name evidence="4" type="ORF">glysoja_044790</name>
</gene>
<name>A0A0B2QZH7_GLYSO</name>
<dbReference type="InterPro" id="IPR004713">
    <property type="entry name" value="CaH_exchang"/>
</dbReference>
<evidence type="ECO:0000256" key="2">
    <source>
        <dbReference type="ARBA" id="ARBA00023065"/>
    </source>
</evidence>
<dbReference type="EMBL" id="KN654474">
    <property type="protein sequence ID" value="KHN25193.1"/>
    <property type="molecule type" value="Genomic_DNA"/>
</dbReference>
<protein>
    <submittedName>
        <fullName evidence="4">Vacuolar cation/proton exchanger 3</fullName>
    </submittedName>
</protein>
<dbReference type="Proteomes" id="UP000053555">
    <property type="component" value="Unassembled WGS sequence"/>
</dbReference>
<evidence type="ECO:0000313" key="4">
    <source>
        <dbReference type="EMBL" id="KHN25193.1"/>
    </source>
</evidence>
<proteinExistence type="predicted"/>
<reference evidence="4" key="1">
    <citation type="submission" date="2014-07" db="EMBL/GenBank/DDBJ databases">
        <title>Identification of a novel salt tolerance gene in wild soybean by whole-genome sequencing.</title>
        <authorList>
            <person name="Lam H.-M."/>
            <person name="Qi X."/>
            <person name="Li M.-W."/>
            <person name="Liu X."/>
            <person name="Xie M."/>
            <person name="Ni M."/>
            <person name="Xu X."/>
        </authorList>
    </citation>
    <scope>NUCLEOTIDE SEQUENCE [LARGE SCALE GENOMIC DNA]</scope>
    <source>
        <tissue evidence="4">Root</tissue>
    </source>
</reference>
<keyword evidence="3" id="KW-1133">Transmembrane helix</keyword>
<sequence>MPASLCESEPATFPILVKNKVHVVKLSLLGSILSNLLLVLGSSLLYGGLANLKREQRYDRDVAIAYGFNAIRDQAVVDNKGSKRLVPSLTLLPLN</sequence>
<dbReference type="PANTHER" id="PTHR31503:SF42">
    <property type="entry name" value="VACUOLAR CATION_PROTON EXCHANGER"/>
    <property type="match status" value="1"/>
</dbReference>
<feature type="transmembrane region" description="Helical" evidence="3">
    <location>
        <begin position="28"/>
        <end position="50"/>
    </location>
</feature>